<keyword evidence="2" id="KW-0812">Transmembrane</keyword>
<keyword evidence="2" id="KW-1133">Transmembrane helix</keyword>
<feature type="domain" description="Urease accessory protein UreH-like transmembrane" evidence="4">
    <location>
        <begin position="262"/>
        <end position="415"/>
    </location>
</feature>
<gene>
    <name evidence="5" type="ORF">Pa4123_53040</name>
</gene>
<name>A0ABQ5R147_9ACTN</name>
<dbReference type="PANTHER" id="PTHR40659">
    <property type="entry name" value="NICKEL/COBALT EFFLUX SYSTEM RCNA"/>
    <property type="match status" value="1"/>
</dbReference>
<evidence type="ECO:0000313" key="6">
    <source>
        <dbReference type="Proteomes" id="UP001144280"/>
    </source>
</evidence>
<dbReference type="PANTHER" id="PTHR40659:SF1">
    <property type="entry name" value="NICKEL_COBALT EFFLUX SYSTEM RCNA"/>
    <property type="match status" value="1"/>
</dbReference>
<dbReference type="Proteomes" id="UP001144280">
    <property type="component" value="Unassembled WGS sequence"/>
</dbReference>
<evidence type="ECO:0000259" key="4">
    <source>
        <dbReference type="Pfam" id="PF13386"/>
    </source>
</evidence>
<feature type="transmembrane region" description="Helical" evidence="2">
    <location>
        <begin position="302"/>
        <end position="324"/>
    </location>
</feature>
<keyword evidence="3" id="KW-0732">Signal</keyword>
<reference evidence="5" key="1">
    <citation type="submission" date="2022-12" db="EMBL/GenBank/DDBJ databases">
        <title>New Phytohabitans aurantiacus sp. RD004123 nov., an actinomycete isolated from soil.</title>
        <authorList>
            <person name="Triningsih D.W."/>
            <person name="Harunari E."/>
            <person name="Igarashi Y."/>
        </authorList>
    </citation>
    <scope>NUCLEOTIDE SEQUENCE</scope>
    <source>
        <strain evidence="5">RD004123</strain>
    </source>
</reference>
<dbReference type="InterPro" id="IPR039447">
    <property type="entry name" value="UreH-like_TM_dom"/>
</dbReference>
<protein>
    <recommendedName>
        <fullName evidence="4">Urease accessory protein UreH-like transmembrane domain-containing protein</fullName>
    </recommendedName>
</protein>
<feature type="transmembrane region" description="Helical" evidence="2">
    <location>
        <begin position="430"/>
        <end position="452"/>
    </location>
</feature>
<evidence type="ECO:0000313" key="5">
    <source>
        <dbReference type="EMBL" id="GLI00028.1"/>
    </source>
</evidence>
<evidence type="ECO:0000256" key="2">
    <source>
        <dbReference type="SAM" id="Phobius"/>
    </source>
</evidence>
<dbReference type="RefSeq" id="WP_281900100.1">
    <property type="nucleotide sequence ID" value="NZ_BSDI01000030.1"/>
</dbReference>
<feature type="transmembrane region" description="Helical" evidence="2">
    <location>
        <begin position="383"/>
        <end position="410"/>
    </location>
</feature>
<dbReference type="EMBL" id="BSDI01000030">
    <property type="protein sequence ID" value="GLI00028.1"/>
    <property type="molecule type" value="Genomic_DNA"/>
</dbReference>
<evidence type="ECO:0000256" key="3">
    <source>
        <dbReference type="SAM" id="SignalP"/>
    </source>
</evidence>
<feature type="transmembrane region" description="Helical" evidence="2">
    <location>
        <begin position="354"/>
        <end position="377"/>
    </location>
</feature>
<keyword evidence="6" id="KW-1185">Reference proteome</keyword>
<organism evidence="5 6">
    <name type="scientific">Phytohabitans aurantiacus</name>
    <dbReference type="NCBI Taxonomy" id="3016789"/>
    <lineage>
        <taxon>Bacteria</taxon>
        <taxon>Bacillati</taxon>
        <taxon>Actinomycetota</taxon>
        <taxon>Actinomycetes</taxon>
        <taxon>Micromonosporales</taxon>
        <taxon>Micromonosporaceae</taxon>
    </lineage>
</organism>
<keyword evidence="2" id="KW-0472">Membrane</keyword>
<sequence>MKRWLLAVPAAVVALLALPSTPASAHPAGSLSVNQYLGLALRPDWVEATAVVDFAEIPTLQNKQAPTCAPVASAIALTVDGERLVWTVAASEFAYNEGSAGLRTSRLTCALEAPATLDRPAEVTVANTYAADRIGWREMTAVGEGVRIVDSPLPTTSISDELRTYPADPLASAPDVRSATLDVEPGDGTAESGAAAERPDDGLLTRWAAALESRFQELAGGPRLTPTVGLLAVLLALVLGAGHAALPGHGKTVLAAYAAAERRRIRDALAVGATVTLTHTGGVLIVGLLLSTSSALAGDRLLGYLGIVSGAVVVAVGAGMIVGARRHRRHHHHHDHDHGHDHHHHHHHHGRMSLAGIGIAGGLVPSPSAIVVLLAAIGLGRTWFGVLLVLAYGIGMAGTLTAVGIALVALRRRLGRMPRLPRVTRRLSRAAPTGTAALVMVVGVGVAARAAAGVF</sequence>
<feature type="transmembrane region" description="Helical" evidence="2">
    <location>
        <begin position="268"/>
        <end position="290"/>
    </location>
</feature>
<dbReference type="InterPro" id="IPR051224">
    <property type="entry name" value="NiCoT_RcnA"/>
</dbReference>
<comment type="caution">
    <text evidence="5">The sequence shown here is derived from an EMBL/GenBank/DDBJ whole genome shotgun (WGS) entry which is preliminary data.</text>
</comment>
<feature type="region of interest" description="Disordered" evidence="1">
    <location>
        <begin position="326"/>
        <end position="348"/>
    </location>
</feature>
<feature type="signal peptide" evidence="3">
    <location>
        <begin position="1"/>
        <end position="25"/>
    </location>
</feature>
<feature type="chain" id="PRO_5047246383" description="Urease accessory protein UreH-like transmembrane domain-containing protein" evidence="3">
    <location>
        <begin position="26"/>
        <end position="455"/>
    </location>
</feature>
<dbReference type="Pfam" id="PF13386">
    <property type="entry name" value="DsbD_2"/>
    <property type="match status" value="1"/>
</dbReference>
<accession>A0ABQ5R147</accession>
<feature type="transmembrane region" description="Helical" evidence="2">
    <location>
        <begin position="228"/>
        <end position="247"/>
    </location>
</feature>
<proteinExistence type="predicted"/>
<evidence type="ECO:0000256" key="1">
    <source>
        <dbReference type="SAM" id="MobiDB-lite"/>
    </source>
</evidence>